<evidence type="ECO:0000256" key="1">
    <source>
        <dbReference type="SAM" id="MobiDB-lite"/>
    </source>
</evidence>
<dbReference type="Proteomes" id="UP001175000">
    <property type="component" value="Unassembled WGS sequence"/>
</dbReference>
<feature type="region of interest" description="Disordered" evidence="1">
    <location>
        <begin position="50"/>
        <end position="102"/>
    </location>
</feature>
<gene>
    <name evidence="2" type="ORF">B0T14DRAFT_526791</name>
</gene>
<evidence type="ECO:0000313" key="2">
    <source>
        <dbReference type="EMBL" id="KAK0613733.1"/>
    </source>
</evidence>
<evidence type="ECO:0000313" key="3">
    <source>
        <dbReference type="Proteomes" id="UP001175000"/>
    </source>
</evidence>
<organism evidence="2 3">
    <name type="scientific">Immersiella caudata</name>
    <dbReference type="NCBI Taxonomy" id="314043"/>
    <lineage>
        <taxon>Eukaryota</taxon>
        <taxon>Fungi</taxon>
        <taxon>Dikarya</taxon>
        <taxon>Ascomycota</taxon>
        <taxon>Pezizomycotina</taxon>
        <taxon>Sordariomycetes</taxon>
        <taxon>Sordariomycetidae</taxon>
        <taxon>Sordariales</taxon>
        <taxon>Lasiosphaeriaceae</taxon>
        <taxon>Immersiella</taxon>
    </lineage>
</organism>
<protein>
    <submittedName>
        <fullName evidence="2">Uncharacterized protein</fullName>
    </submittedName>
</protein>
<feature type="compositionally biased region" description="Polar residues" evidence="1">
    <location>
        <begin position="50"/>
        <end position="89"/>
    </location>
</feature>
<name>A0AA40BU40_9PEZI</name>
<proteinExistence type="predicted"/>
<comment type="caution">
    <text evidence="2">The sequence shown here is derived from an EMBL/GenBank/DDBJ whole genome shotgun (WGS) entry which is preliminary data.</text>
</comment>
<feature type="compositionally biased region" description="Basic and acidic residues" evidence="1">
    <location>
        <begin position="92"/>
        <end position="102"/>
    </location>
</feature>
<dbReference type="AlphaFoldDB" id="A0AA40BU40"/>
<dbReference type="EMBL" id="JAULSU010000006">
    <property type="protein sequence ID" value="KAK0613733.1"/>
    <property type="molecule type" value="Genomic_DNA"/>
</dbReference>
<sequence length="102" mass="10642">MAAPRIAHKVESCLLSRTEDSGCSCSWVSGTHHPSASTFSATLSIPLNFTLSTPSHSNQTSKQPSTSTDRPVGTGSFSTTDTGVETPGTSRADMETDAAPRL</sequence>
<accession>A0AA40BU40</accession>
<keyword evidence="3" id="KW-1185">Reference proteome</keyword>
<reference evidence="2" key="1">
    <citation type="submission" date="2023-06" db="EMBL/GenBank/DDBJ databases">
        <title>Genome-scale phylogeny and comparative genomics of the fungal order Sordariales.</title>
        <authorList>
            <consortium name="Lawrence Berkeley National Laboratory"/>
            <person name="Hensen N."/>
            <person name="Bonometti L."/>
            <person name="Westerberg I."/>
            <person name="Brannstrom I.O."/>
            <person name="Guillou S."/>
            <person name="Cros-Aarteil S."/>
            <person name="Calhoun S."/>
            <person name="Haridas S."/>
            <person name="Kuo A."/>
            <person name="Mondo S."/>
            <person name="Pangilinan J."/>
            <person name="Riley R."/>
            <person name="Labutti K."/>
            <person name="Andreopoulos B."/>
            <person name="Lipzen A."/>
            <person name="Chen C."/>
            <person name="Yanf M."/>
            <person name="Daum C."/>
            <person name="Ng V."/>
            <person name="Clum A."/>
            <person name="Steindorff A."/>
            <person name="Ohm R."/>
            <person name="Martin F."/>
            <person name="Silar P."/>
            <person name="Natvig D."/>
            <person name="Lalanne C."/>
            <person name="Gautier V."/>
            <person name="Ament-Velasquez S.L."/>
            <person name="Kruys A."/>
            <person name="Hutchinson M.I."/>
            <person name="Powell A.J."/>
            <person name="Barry K."/>
            <person name="Miller A.N."/>
            <person name="Grigoriev I.V."/>
            <person name="Debuchy R."/>
            <person name="Gladieux P."/>
            <person name="Thoren M.H."/>
            <person name="Johannesson H."/>
        </authorList>
    </citation>
    <scope>NUCLEOTIDE SEQUENCE</scope>
    <source>
        <strain evidence="2">CBS 606.72</strain>
    </source>
</reference>